<dbReference type="OrthoDB" id="2374625at2"/>
<dbReference type="RefSeq" id="WP_036156304.1">
    <property type="nucleotide sequence ID" value="NZ_AVCX01000003.1"/>
</dbReference>
<name>A0A0A3J8D3_9BACI</name>
<proteinExistence type="predicted"/>
<dbReference type="Pfam" id="PF06240">
    <property type="entry name" value="COXG"/>
    <property type="match status" value="1"/>
</dbReference>
<dbReference type="Gene3D" id="3.30.530.20">
    <property type="match status" value="1"/>
</dbReference>
<dbReference type="Proteomes" id="UP000030437">
    <property type="component" value="Unassembled WGS sequence"/>
</dbReference>
<comment type="caution">
    <text evidence="1">The sequence shown here is derived from an EMBL/GenBank/DDBJ whole genome shotgun (WGS) entry which is preliminary data.</text>
</comment>
<dbReference type="InterPro" id="IPR023393">
    <property type="entry name" value="START-like_dom_sf"/>
</dbReference>
<evidence type="ECO:0000313" key="2">
    <source>
        <dbReference type="Proteomes" id="UP000030437"/>
    </source>
</evidence>
<keyword evidence="2" id="KW-1185">Reference proteome</keyword>
<protein>
    <submittedName>
        <fullName evidence="1">Carbon monoxide dehydrogenase</fullName>
    </submittedName>
</protein>
<sequence>MPQGTHTVDLPVNIEAVWEFVQDMNNWAPLVPGYVEHKIINKRQSTWSFNGDLGFMKKLVKLKVDIKEWKEPTQVTFHLTGISDNFTGSGYFLAQVIDQNRTRMSGHLDLTAKGMIASIVNQVLVSFVPKTTTELTNAIAAKIIEINK</sequence>
<accession>A0A0A3J8D3</accession>
<dbReference type="eggNOG" id="COG3427">
    <property type="taxonomic scope" value="Bacteria"/>
</dbReference>
<evidence type="ECO:0000313" key="1">
    <source>
        <dbReference type="EMBL" id="KGR83272.1"/>
    </source>
</evidence>
<dbReference type="CDD" id="cd07812">
    <property type="entry name" value="SRPBCC"/>
    <property type="match status" value="1"/>
</dbReference>
<dbReference type="SUPFAM" id="SSF55961">
    <property type="entry name" value="Bet v1-like"/>
    <property type="match status" value="1"/>
</dbReference>
<dbReference type="AlphaFoldDB" id="A0A0A3J8D3"/>
<gene>
    <name evidence="1" type="ORF">CD32_15620</name>
</gene>
<organism evidence="1 2">
    <name type="scientific">Lysinibacillus odysseyi 34hs-1 = NBRC 100172</name>
    <dbReference type="NCBI Taxonomy" id="1220589"/>
    <lineage>
        <taxon>Bacteria</taxon>
        <taxon>Bacillati</taxon>
        <taxon>Bacillota</taxon>
        <taxon>Bacilli</taxon>
        <taxon>Bacillales</taxon>
        <taxon>Bacillaceae</taxon>
        <taxon>Lysinibacillus</taxon>
    </lineage>
</organism>
<dbReference type="EMBL" id="JPVP01000058">
    <property type="protein sequence ID" value="KGR83272.1"/>
    <property type="molecule type" value="Genomic_DNA"/>
</dbReference>
<dbReference type="InterPro" id="IPR010419">
    <property type="entry name" value="CO_DH_gsu"/>
</dbReference>
<reference evidence="1 2" key="1">
    <citation type="submission" date="2014-02" db="EMBL/GenBank/DDBJ databases">
        <title>Draft genome sequence of Lysinibacillus odysseyi NBRC 100172.</title>
        <authorList>
            <person name="Zhang F."/>
            <person name="Wang G."/>
            <person name="Zhang L."/>
        </authorList>
    </citation>
    <scope>NUCLEOTIDE SEQUENCE [LARGE SCALE GENOMIC DNA]</scope>
    <source>
        <strain evidence="1 2">NBRC 100172</strain>
    </source>
</reference>